<dbReference type="GO" id="GO:0005524">
    <property type="term" value="F:ATP binding"/>
    <property type="evidence" value="ECO:0007669"/>
    <property type="project" value="UniProtKB-KW"/>
</dbReference>
<evidence type="ECO:0000259" key="6">
    <source>
        <dbReference type="Pfam" id="PF13193"/>
    </source>
</evidence>
<dbReference type="InterPro" id="IPR042099">
    <property type="entry name" value="ANL_N_sf"/>
</dbReference>
<dbReference type="Gene3D" id="3.40.50.12780">
    <property type="entry name" value="N-terminal domain of ligase-like"/>
    <property type="match status" value="1"/>
</dbReference>
<evidence type="ECO:0000256" key="1">
    <source>
        <dbReference type="ARBA" id="ARBA00006432"/>
    </source>
</evidence>
<feature type="domain" description="AMP-dependent synthetase/ligase" evidence="5">
    <location>
        <begin position="103"/>
        <end position="467"/>
    </location>
</feature>
<accession>A0A6J5ZE67</accession>
<keyword evidence="2" id="KW-0436">Ligase</keyword>
<organism evidence="7">
    <name type="scientific">freshwater metagenome</name>
    <dbReference type="NCBI Taxonomy" id="449393"/>
    <lineage>
        <taxon>unclassified sequences</taxon>
        <taxon>metagenomes</taxon>
        <taxon>ecological metagenomes</taxon>
    </lineage>
</organism>
<evidence type="ECO:0000259" key="5">
    <source>
        <dbReference type="Pfam" id="PF00501"/>
    </source>
</evidence>
<evidence type="ECO:0000313" key="8">
    <source>
        <dbReference type="EMBL" id="CAB4343692.1"/>
    </source>
</evidence>
<dbReference type="Gene3D" id="3.30.300.30">
    <property type="match status" value="1"/>
</dbReference>
<dbReference type="AlphaFoldDB" id="A0A6J5ZE67"/>
<evidence type="ECO:0000256" key="4">
    <source>
        <dbReference type="ARBA" id="ARBA00022840"/>
    </source>
</evidence>
<protein>
    <submittedName>
        <fullName evidence="7">Unannotated protein</fullName>
    </submittedName>
</protein>
<evidence type="ECO:0000313" key="7">
    <source>
        <dbReference type="EMBL" id="CAB4340831.1"/>
    </source>
</evidence>
<dbReference type="InterPro" id="IPR025110">
    <property type="entry name" value="AMP-bd_C"/>
</dbReference>
<dbReference type="NCBIfam" id="NF002937">
    <property type="entry name" value="PRK03584.1"/>
    <property type="match status" value="1"/>
</dbReference>
<dbReference type="EMBL" id="CAESAI010000023">
    <property type="protein sequence ID" value="CAB4340831.1"/>
    <property type="molecule type" value="Genomic_DNA"/>
</dbReference>
<dbReference type="EMBL" id="CAESAD010000011">
    <property type="protein sequence ID" value="CAB4343692.1"/>
    <property type="molecule type" value="Genomic_DNA"/>
</dbReference>
<dbReference type="InterPro" id="IPR020845">
    <property type="entry name" value="AMP-binding_CS"/>
</dbReference>
<dbReference type="GO" id="GO:0030729">
    <property type="term" value="F:acetoacetate-CoA ligase activity"/>
    <property type="evidence" value="ECO:0007669"/>
    <property type="project" value="InterPro"/>
</dbReference>
<comment type="similarity">
    <text evidence="1">Belongs to the ATP-dependent AMP-binding enzyme family.</text>
</comment>
<feature type="domain" description="AMP-binding enzyme C-terminal" evidence="6">
    <location>
        <begin position="536"/>
        <end position="609"/>
    </location>
</feature>
<dbReference type="GO" id="GO:0006629">
    <property type="term" value="P:lipid metabolic process"/>
    <property type="evidence" value="ECO:0007669"/>
    <property type="project" value="InterPro"/>
</dbReference>
<dbReference type="PROSITE" id="PS00455">
    <property type="entry name" value="AMP_BINDING"/>
    <property type="match status" value="1"/>
</dbReference>
<evidence type="ECO:0000256" key="2">
    <source>
        <dbReference type="ARBA" id="ARBA00022598"/>
    </source>
</evidence>
<keyword evidence="3" id="KW-0547">Nucleotide-binding</keyword>
<name>A0A6J5ZE67_9ZZZZ</name>
<dbReference type="NCBIfam" id="TIGR01217">
    <property type="entry name" value="ac_ac_CoA_syn"/>
    <property type="match status" value="1"/>
</dbReference>
<dbReference type="InterPro" id="IPR000873">
    <property type="entry name" value="AMP-dep_synth/lig_dom"/>
</dbReference>
<dbReference type="EMBL" id="CAFBIX010000058">
    <property type="protein sequence ID" value="CAB4850028.1"/>
    <property type="molecule type" value="Genomic_DNA"/>
</dbReference>
<dbReference type="SUPFAM" id="SSF56801">
    <property type="entry name" value="Acetyl-CoA synthetase-like"/>
    <property type="match status" value="1"/>
</dbReference>
<keyword evidence="4" id="KW-0067">ATP-binding</keyword>
<dbReference type="InterPro" id="IPR005914">
    <property type="entry name" value="Acac_CoA_synth"/>
</dbReference>
<dbReference type="Pfam" id="PF00501">
    <property type="entry name" value="AMP-binding"/>
    <property type="match status" value="1"/>
</dbReference>
<reference evidence="7" key="1">
    <citation type="submission" date="2020-05" db="EMBL/GenBank/DDBJ databases">
        <authorList>
            <person name="Chiriac C."/>
            <person name="Salcher M."/>
            <person name="Ghai R."/>
            <person name="Kavagutti S V."/>
        </authorList>
    </citation>
    <scope>NUCLEOTIDE SEQUENCE</scope>
</reference>
<gene>
    <name evidence="9" type="ORF">UFOPK3278_01156</name>
    <name evidence="7" type="ORF">UFOPK3406_00981</name>
    <name evidence="8" type="ORF">UFOPK3925_01273</name>
</gene>
<evidence type="ECO:0000256" key="3">
    <source>
        <dbReference type="ARBA" id="ARBA00022741"/>
    </source>
</evidence>
<dbReference type="InterPro" id="IPR045851">
    <property type="entry name" value="AMP-bd_C_sf"/>
</dbReference>
<dbReference type="Pfam" id="PF13193">
    <property type="entry name" value="AMP-binding_C"/>
    <property type="match status" value="1"/>
</dbReference>
<dbReference type="PANTHER" id="PTHR42921">
    <property type="entry name" value="ACETOACETYL-COA SYNTHETASE"/>
    <property type="match status" value="1"/>
</dbReference>
<sequence length="641" mass="70765">MKESTQPVWSPTPQRVNDSEMAKFIENLGFTDATENLHLWSVTKPDKFWAAIWDQFGVIGDFAGVVVEAGKDISSTAWFPQSKVCYAENLLKNAPSNAVITIKEDATVQHWSNSELLKLVSQVQFELENSGVVPGDVVVAWTGNGIETLAIMLAANALGAVFSSASLDFGHTAVVDRFKQLKPKVLLTCDGYQYNGKTIDRTDEIIQVTSNLDSLELILVVDQIGTRDSLKSFLKFNEWETLNSNPVNDVKYVRREFNEPAFVLFTSGTTGLPKGIIHRAGGFILKHMMEQRLHCDIKSGDVVFYYTTTGWMMWNWLVSNLMQGATIVLYDGNPLFPDESRIFKLCEENRVTFVGVSAKFIDAVRKSGFHPNKSLNFASIRTLASTGSPLNSDNYIWIHENIKTDLHIGSISGGTDICGCFVGCDPTKEVWAGEIQGPILGQDVDVIDENGKSLRDSPGKEGELINRNSFPTVPLGFIGDDGTKFHEAYFEANKGVWTHGDYASFTSNGGFVIHGRSDATLKPGGVRLGTAEIYRVVESMAQIRESIVVGQKWQDDVRTVLFVVLTAGHVLNDELIKQIKAKIKAELSPRHVPALIIQVTEIPITRSGKIAEIAVRETIEGRPVKNLASLVNPDSLTQYVT</sequence>
<dbReference type="PANTHER" id="PTHR42921:SF1">
    <property type="entry name" value="ACETOACETYL-COA SYNTHETASE"/>
    <property type="match status" value="1"/>
</dbReference>
<proteinExistence type="inferred from homology"/>
<evidence type="ECO:0000313" key="9">
    <source>
        <dbReference type="EMBL" id="CAB4850028.1"/>
    </source>
</evidence>